<evidence type="ECO:0000256" key="1">
    <source>
        <dbReference type="SAM" id="Phobius"/>
    </source>
</evidence>
<accession>A0ABQ5QYU3</accession>
<evidence type="ECO:0000313" key="3">
    <source>
        <dbReference type="EMBL" id="GLH99723.1"/>
    </source>
</evidence>
<comment type="caution">
    <text evidence="3">The sequence shown here is derived from an EMBL/GenBank/DDBJ whole genome shotgun (WGS) entry which is preliminary data.</text>
</comment>
<keyword evidence="4" id="KW-1185">Reference proteome</keyword>
<reference evidence="3" key="1">
    <citation type="submission" date="2022-12" db="EMBL/GenBank/DDBJ databases">
        <title>New Phytohabitans aurantiacus sp. RD004123 nov., an actinomycete isolated from soil.</title>
        <authorList>
            <person name="Triningsih D.W."/>
            <person name="Harunari E."/>
            <person name="Igarashi Y."/>
        </authorList>
    </citation>
    <scope>NUCLEOTIDE SEQUENCE</scope>
    <source>
        <strain evidence="3">RD004123</strain>
    </source>
</reference>
<gene>
    <name evidence="3" type="ORF">Pa4123_49990</name>
</gene>
<dbReference type="EMBL" id="BSDI01000027">
    <property type="protein sequence ID" value="GLH99723.1"/>
    <property type="molecule type" value="Genomic_DNA"/>
</dbReference>
<name>A0ABQ5QYU3_9ACTN</name>
<evidence type="ECO:0000313" key="4">
    <source>
        <dbReference type="Proteomes" id="UP001144280"/>
    </source>
</evidence>
<feature type="transmembrane region" description="Helical" evidence="1">
    <location>
        <begin position="12"/>
        <end position="36"/>
    </location>
</feature>
<organism evidence="3 4">
    <name type="scientific">Phytohabitans aurantiacus</name>
    <dbReference type="NCBI Taxonomy" id="3016789"/>
    <lineage>
        <taxon>Bacteria</taxon>
        <taxon>Bacillati</taxon>
        <taxon>Actinomycetota</taxon>
        <taxon>Actinomycetes</taxon>
        <taxon>Micromonosporales</taxon>
        <taxon>Micromonosporaceae</taxon>
    </lineage>
</organism>
<feature type="domain" description="SHOCT" evidence="2">
    <location>
        <begin position="56"/>
        <end position="76"/>
    </location>
</feature>
<dbReference type="InterPro" id="IPR018649">
    <property type="entry name" value="SHOCT"/>
</dbReference>
<protein>
    <recommendedName>
        <fullName evidence="2">SHOCT domain-containing protein</fullName>
    </recommendedName>
</protein>
<proteinExistence type="predicted"/>
<keyword evidence="1" id="KW-0472">Membrane</keyword>
<keyword evidence="1" id="KW-0812">Transmembrane</keyword>
<dbReference type="Pfam" id="PF09851">
    <property type="entry name" value="SHOCT"/>
    <property type="match status" value="1"/>
</dbReference>
<keyword evidence="1" id="KW-1133">Transmembrane helix</keyword>
<evidence type="ECO:0000259" key="2">
    <source>
        <dbReference type="Pfam" id="PF09851"/>
    </source>
</evidence>
<sequence length="81" mass="9054">MMYWGHDGIGGWGFIVMILNMALFWGLLIGAGILVYRAVQGGGGASEAESARRLIGERFARGEIDDEEYRRRLETLRHGAR</sequence>
<dbReference type="Proteomes" id="UP001144280">
    <property type="component" value="Unassembled WGS sequence"/>
</dbReference>